<keyword evidence="3" id="KW-0812">Transmembrane</keyword>
<dbReference type="AlphaFoldDB" id="A0A1C7H5A6"/>
<dbReference type="GO" id="GO:0005886">
    <property type="term" value="C:plasma membrane"/>
    <property type="evidence" value="ECO:0007669"/>
    <property type="project" value="UniProtKB-SubCell"/>
</dbReference>
<evidence type="ECO:0000256" key="4">
    <source>
        <dbReference type="ARBA" id="ARBA00022989"/>
    </source>
</evidence>
<dbReference type="OrthoDB" id="9777768at2"/>
<gene>
    <name evidence="6" type="ORF">A4V03_15105</name>
</gene>
<evidence type="ECO:0000256" key="5">
    <source>
        <dbReference type="ARBA" id="ARBA00023136"/>
    </source>
</evidence>
<dbReference type="GeneID" id="82188469"/>
<sequence length="597" mass="68048">MTVGKQERDVTDNKMLSVIPVAGIFFKFLLFNAIWCYYTTFTPFSCWESYATAFVATLLLSVPYILTRHIAAGVLVMSVLDIWMVANLMYYRTYFSAIPLSSYMLAGNLADFLPSVTASLRWCDLLFPISTVVTVFLTFRIGCRQKITLRFSRRTYFVLLIFSCALLSINLSVRGGFIAIYRALRSSAHQHASGPPLYTLFGTLYFDYAEELPELTEEQEREIHIWLSGRPPLVPVPDIECRDNCILILAESLESWVLNLTVENQEITPYLNKLLKEPSTLYAPHVLTQVNGGRSIDAQLLMLAGLLPLQTGAYSCRFPFNTYHTLPKAMKELKGARNYLLTVDKTKTWNQGAVARSFGIDTIISYPDFRMTETFGNRKRLGDKAFFAQCMEKIEKGEVWHSGENVFIQMVTYSGHSPFKMPESLKTVHFSNRVPEIMADYMTVAHYTDEAIGKFVEYLKNRPEYERTMVVITGDHEGLADHRKELCHTKAGKGIISEDEFTPFIVLNSPVPMHYLKVMGQIDIYPTLLNLLGLEKFRWSGIGQSILDPRKPGIAISPKRKIEGDTLHISADELLRMQQSQVISDRIIRFDKLKDLR</sequence>
<protein>
    <submittedName>
        <fullName evidence="6">Arylsulfatase</fullName>
    </submittedName>
</protein>
<keyword evidence="7" id="KW-1185">Reference proteome</keyword>
<keyword evidence="5" id="KW-0472">Membrane</keyword>
<dbReference type="Gene3D" id="3.40.720.10">
    <property type="entry name" value="Alkaline Phosphatase, subunit A"/>
    <property type="match status" value="1"/>
</dbReference>
<dbReference type="SUPFAM" id="SSF53649">
    <property type="entry name" value="Alkaline phosphatase-like"/>
    <property type="match status" value="1"/>
</dbReference>
<keyword evidence="2" id="KW-1003">Cell membrane</keyword>
<dbReference type="InterPro" id="IPR050448">
    <property type="entry name" value="OpgB/LTA_synthase_biosynth"/>
</dbReference>
<accession>A0A1C7H5A6</accession>
<dbReference type="PANTHER" id="PTHR47371">
    <property type="entry name" value="LIPOTEICHOIC ACID SYNTHASE"/>
    <property type="match status" value="1"/>
</dbReference>
<dbReference type="PIRSF" id="PIRSF005091">
    <property type="entry name" value="Mmb_sulf_HI1246"/>
    <property type="match status" value="1"/>
</dbReference>
<dbReference type="EMBL" id="CP015401">
    <property type="protein sequence ID" value="ANU58727.1"/>
    <property type="molecule type" value="Genomic_DNA"/>
</dbReference>
<dbReference type="Proteomes" id="UP000092631">
    <property type="component" value="Chromosome"/>
</dbReference>
<dbReference type="InterPro" id="IPR000917">
    <property type="entry name" value="Sulfatase_N"/>
</dbReference>
<proteinExistence type="predicted"/>
<dbReference type="Gene3D" id="3.30.1120.170">
    <property type="match status" value="1"/>
</dbReference>
<evidence type="ECO:0000313" key="6">
    <source>
        <dbReference type="EMBL" id="ANU58727.1"/>
    </source>
</evidence>
<dbReference type="CDD" id="cd16015">
    <property type="entry name" value="LTA_synthase"/>
    <property type="match status" value="1"/>
</dbReference>
<evidence type="ECO:0000256" key="1">
    <source>
        <dbReference type="ARBA" id="ARBA00004651"/>
    </source>
</evidence>
<dbReference type="RefSeq" id="WP_032560190.1">
    <property type="nucleotide sequence ID" value="NZ_CAPTDF010000041.1"/>
</dbReference>
<dbReference type="KEGG" id="bcae:A4V03_15105"/>
<keyword evidence="4" id="KW-1133">Transmembrane helix</keyword>
<organism evidence="6 7">
    <name type="scientific">Bacteroides caecimuris</name>
    <dbReference type="NCBI Taxonomy" id="1796613"/>
    <lineage>
        <taxon>Bacteria</taxon>
        <taxon>Pseudomonadati</taxon>
        <taxon>Bacteroidota</taxon>
        <taxon>Bacteroidia</taxon>
        <taxon>Bacteroidales</taxon>
        <taxon>Bacteroidaceae</taxon>
        <taxon>Bacteroides</taxon>
    </lineage>
</organism>
<dbReference type="InterPro" id="IPR017850">
    <property type="entry name" value="Alkaline_phosphatase_core_sf"/>
</dbReference>
<evidence type="ECO:0000313" key="7">
    <source>
        <dbReference type="Proteomes" id="UP000092631"/>
    </source>
</evidence>
<dbReference type="PANTHER" id="PTHR47371:SF3">
    <property type="entry name" value="PHOSPHOGLYCEROL TRANSFERASE I"/>
    <property type="match status" value="1"/>
</dbReference>
<dbReference type="Pfam" id="PF00884">
    <property type="entry name" value="Sulfatase"/>
    <property type="match status" value="1"/>
</dbReference>
<dbReference type="InterPro" id="IPR012160">
    <property type="entry name" value="LtaS-like"/>
</dbReference>
<evidence type="ECO:0000256" key="3">
    <source>
        <dbReference type="ARBA" id="ARBA00022692"/>
    </source>
</evidence>
<reference evidence="7" key="1">
    <citation type="submission" date="2016-04" db="EMBL/GenBank/DDBJ databases">
        <title>Complete Genome Sequences of Twelve Strains of a Stable Defined Moderately Diverse Mouse Microbiota 2 (sDMDMm2).</title>
        <authorList>
            <person name="Uchimura Y."/>
            <person name="Wyss M."/>
            <person name="Brugiroux S."/>
            <person name="Limenitakis J.P."/>
            <person name="Stecher B."/>
            <person name="McCoy K.D."/>
            <person name="Macpherson A.J."/>
        </authorList>
    </citation>
    <scope>NUCLEOTIDE SEQUENCE [LARGE SCALE GENOMIC DNA]</scope>
    <source>
        <strain evidence="7">I48</strain>
    </source>
</reference>
<comment type="subcellular location">
    <subcellularLocation>
        <location evidence="1">Cell membrane</location>
        <topology evidence="1">Multi-pass membrane protein</topology>
    </subcellularLocation>
</comment>
<name>A0A1C7H5A6_9BACE</name>
<evidence type="ECO:0000256" key="2">
    <source>
        <dbReference type="ARBA" id="ARBA00022475"/>
    </source>
</evidence>